<evidence type="ECO:0000259" key="11">
    <source>
        <dbReference type="Pfam" id="PF02767"/>
    </source>
</evidence>
<dbReference type="InterPro" id="IPR046938">
    <property type="entry name" value="DNA_clamp_sf"/>
</dbReference>
<evidence type="ECO:0000256" key="3">
    <source>
        <dbReference type="ARBA" id="ARBA00022490"/>
    </source>
</evidence>
<dbReference type="GO" id="GO:0009360">
    <property type="term" value="C:DNA polymerase III complex"/>
    <property type="evidence" value="ECO:0007669"/>
    <property type="project" value="InterPro"/>
</dbReference>
<keyword evidence="8" id="KW-0238">DNA-binding</keyword>
<evidence type="ECO:0000256" key="1">
    <source>
        <dbReference type="ARBA" id="ARBA00004496"/>
    </source>
</evidence>
<comment type="function">
    <text evidence="9">Confers DNA tethering and processivity to DNA polymerases and other proteins. Acts as a clamp, forming a ring around DNA (a reaction catalyzed by the clamp-loading complex) which diffuses in an ATP-independent manner freely and bidirectionally along dsDNA. Initially characterized for its ability to contact the catalytic subunit of DNA polymerase III (Pol III), a complex, multichain enzyme responsible for most of the replicative synthesis in bacteria; Pol III exhibits 3'-5' exonuclease proofreading activity. The beta chain is required for initiation of replication as well as for processivity of DNA replication.</text>
</comment>
<dbReference type="GO" id="GO:0008408">
    <property type="term" value="F:3'-5' exonuclease activity"/>
    <property type="evidence" value="ECO:0007669"/>
    <property type="project" value="InterPro"/>
</dbReference>
<protein>
    <recommendedName>
        <fullName evidence="9">Beta sliding clamp</fullName>
    </recommendedName>
</protein>
<feature type="domain" description="DNA polymerase III beta sliding clamp C-terminal" evidence="12">
    <location>
        <begin position="260"/>
        <end position="378"/>
    </location>
</feature>
<dbReference type="InterPro" id="IPR001001">
    <property type="entry name" value="DNA_polIII_beta"/>
</dbReference>
<evidence type="ECO:0000256" key="4">
    <source>
        <dbReference type="ARBA" id="ARBA00022679"/>
    </source>
</evidence>
<dbReference type="Pfam" id="PF02768">
    <property type="entry name" value="DNA_pol3_beta_3"/>
    <property type="match status" value="1"/>
</dbReference>
<dbReference type="InterPro" id="IPR022637">
    <property type="entry name" value="DNA_polIII_beta_cen"/>
</dbReference>
<organism evidence="13 14">
    <name type="scientific">Gloeomargarita lithophora Alchichica-D10</name>
    <dbReference type="NCBI Taxonomy" id="1188229"/>
    <lineage>
        <taxon>Bacteria</taxon>
        <taxon>Bacillati</taxon>
        <taxon>Cyanobacteriota</taxon>
        <taxon>Cyanophyceae</taxon>
        <taxon>Gloeomargaritales</taxon>
        <taxon>Gloeomargaritaceae</taxon>
        <taxon>Gloeomargarita</taxon>
    </lineage>
</organism>
<keyword evidence="14" id="KW-1185">Reference proteome</keyword>
<keyword evidence="4 9" id="KW-0808">Transferase</keyword>
<dbReference type="Gene3D" id="3.10.150.10">
    <property type="entry name" value="DNA Polymerase III, subunit A, domain 2"/>
    <property type="match status" value="1"/>
</dbReference>
<dbReference type="GO" id="GO:0006271">
    <property type="term" value="P:DNA strand elongation involved in DNA replication"/>
    <property type="evidence" value="ECO:0007669"/>
    <property type="project" value="TreeGrafter"/>
</dbReference>
<dbReference type="InterPro" id="IPR022635">
    <property type="entry name" value="DNA_polIII_beta_C"/>
</dbReference>
<evidence type="ECO:0000259" key="12">
    <source>
        <dbReference type="Pfam" id="PF02768"/>
    </source>
</evidence>
<dbReference type="SUPFAM" id="SSF55979">
    <property type="entry name" value="DNA clamp"/>
    <property type="match status" value="3"/>
</dbReference>
<gene>
    <name evidence="13" type="primary">dnaN</name>
    <name evidence="13" type="ORF">GlitD10_1662</name>
</gene>
<dbReference type="SMART" id="SM00480">
    <property type="entry name" value="POL3Bc"/>
    <property type="match status" value="1"/>
</dbReference>
<dbReference type="OrthoDB" id="8421503at2"/>
<dbReference type="KEGG" id="glt:GlitD10_1662"/>
<dbReference type="RefSeq" id="WP_071454496.1">
    <property type="nucleotide sequence ID" value="NZ_CP017675.1"/>
</dbReference>
<feature type="domain" description="DNA polymerase III beta sliding clamp central" evidence="11">
    <location>
        <begin position="139"/>
        <end position="258"/>
    </location>
</feature>
<proteinExistence type="inferred from homology"/>
<evidence type="ECO:0000313" key="13">
    <source>
        <dbReference type="EMBL" id="APB33987.1"/>
    </source>
</evidence>
<dbReference type="GO" id="GO:0005737">
    <property type="term" value="C:cytoplasm"/>
    <property type="evidence" value="ECO:0007669"/>
    <property type="project" value="UniProtKB-SubCell"/>
</dbReference>
<evidence type="ECO:0000313" key="14">
    <source>
        <dbReference type="Proteomes" id="UP000180235"/>
    </source>
</evidence>
<comment type="similarity">
    <text evidence="2 9">Belongs to the beta sliding clamp family.</text>
</comment>
<keyword evidence="6 9" id="KW-0235">DNA replication</keyword>
<evidence type="ECO:0000259" key="10">
    <source>
        <dbReference type="Pfam" id="PF00712"/>
    </source>
</evidence>
<reference evidence="13 14" key="1">
    <citation type="submission" date="2016-10" db="EMBL/GenBank/DDBJ databases">
        <title>Description of Gloeomargarita lithophora gen. nov., sp. nov., a thylakoid-bearing basal-branching cyanobacterium with intracellular carbonates, and proposal for Gloeomargaritales ord. nov.</title>
        <authorList>
            <person name="Moreira D."/>
            <person name="Tavera R."/>
            <person name="Benzerara K."/>
            <person name="Skouri-Panet F."/>
            <person name="Couradeau E."/>
            <person name="Gerard E."/>
            <person name="Loussert C."/>
            <person name="Novelo E."/>
            <person name="Zivanovic Y."/>
            <person name="Lopez-Garcia P."/>
        </authorList>
    </citation>
    <scope>NUCLEOTIDE SEQUENCE [LARGE SCALE GENOMIC DNA]</scope>
    <source>
        <strain evidence="13 14">D10</strain>
    </source>
</reference>
<comment type="subunit">
    <text evidence="9">Forms a ring-shaped head-to-tail homodimer around DNA.</text>
</comment>
<dbReference type="PIRSF" id="PIRSF000804">
    <property type="entry name" value="DNA_pol_III_b"/>
    <property type="match status" value="1"/>
</dbReference>
<dbReference type="NCBIfam" id="TIGR00663">
    <property type="entry name" value="dnan"/>
    <property type="match status" value="1"/>
</dbReference>
<keyword evidence="7 9" id="KW-0239">DNA-directed DNA polymerase</keyword>
<keyword evidence="3 9" id="KW-0963">Cytoplasm</keyword>
<dbReference type="PANTHER" id="PTHR30478:SF0">
    <property type="entry name" value="BETA SLIDING CLAMP"/>
    <property type="match status" value="1"/>
</dbReference>
<evidence type="ECO:0000256" key="5">
    <source>
        <dbReference type="ARBA" id="ARBA00022695"/>
    </source>
</evidence>
<dbReference type="Pfam" id="PF02767">
    <property type="entry name" value="DNA_pol3_beta_2"/>
    <property type="match status" value="1"/>
</dbReference>
<dbReference type="GO" id="GO:0003887">
    <property type="term" value="F:DNA-directed DNA polymerase activity"/>
    <property type="evidence" value="ECO:0007669"/>
    <property type="project" value="UniProtKB-UniRule"/>
</dbReference>
<accession>A0A1J0ADK1</accession>
<evidence type="ECO:0000256" key="7">
    <source>
        <dbReference type="ARBA" id="ARBA00022932"/>
    </source>
</evidence>
<feature type="domain" description="DNA polymerase III beta sliding clamp N-terminal" evidence="10">
    <location>
        <begin position="1"/>
        <end position="128"/>
    </location>
</feature>
<evidence type="ECO:0000256" key="6">
    <source>
        <dbReference type="ARBA" id="ARBA00022705"/>
    </source>
</evidence>
<dbReference type="CDD" id="cd00140">
    <property type="entry name" value="beta_clamp"/>
    <property type="match status" value="1"/>
</dbReference>
<dbReference type="AlphaFoldDB" id="A0A1J0ADK1"/>
<dbReference type="STRING" id="1188229.GlitD10_1662"/>
<evidence type="ECO:0000256" key="9">
    <source>
        <dbReference type="PIRNR" id="PIRNR000804"/>
    </source>
</evidence>
<sequence>MYVTCSQKDLSNHLSMVSRAVANRPTNPILANVLFSADGNQVILSAFDQTLCLQSQMAATVYESGTITLPARTLGDLVSRLPTAEVEIKIADLQATLRARLEREGKKDTLAGPYQISGLPGEDFPALPEVTATAVPLEREAFLQGLKGVLFAASSDETKQILTGVHLQTRGETLEFAATDGHRLAIVETELTSLGEPVQATIPARALREVERLLPKYEGEVVRFALEPHQADFQLPVVAGEGFHQRLVTRLLDGMYPNYRQLLPKDFARRVVMEREDLIHALERLAVLAGSRNVVKFSLDLDNVILATEGGELGQGQEQIPAEIEGEALDVAFNVKYVLEGLKAMQSSQVQMQLNSATAPVIFSPLGELKMTYLVMPIQLRG</sequence>
<keyword evidence="5 9" id="KW-0548">Nucleotidyltransferase</keyword>
<evidence type="ECO:0000256" key="8">
    <source>
        <dbReference type="ARBA" id="ARBA00023125"/>
    </source>
</evidence>
<dbReference type="Pfam" id="PF00712">
    <property type="entry name" value="DNA_pol3_beta"/>
    <property type="match status" value="1"/>
</dbReference>
<dbReference type="InterPro" id="IPR022634">
    <property type="entry name" value="DNA_polIII_beta_N"/>
</dbReference>
<dbReference type="Gene3D" id="3.70.10.10">
    <property type="match status" value="1"/>
</dbReference>
<dbReference type="PANTHER" id="PTHR30478">
    <property type="entry name" value="DNA POLYMERASE III SUBUNIT BETA"/>
    <property type="match status" value="1"/>
</dbReference>
<evidence type="ECO:0000256" key="2">
    <source>
        <dbReference type="ARBA" id="ARBA00010752"/>
    </source>
</evidence>
<name>A0A1J0ADK1_9CYAN</name>
<dbReference type="EMBL" id="CP017675">
    <property type="protein sequence ID" value="APB33987.1"/>
    <property type="molecule type" value="Genomic_DNA"/>
</dbReference>
<dbReference type="GO" id="GO:0003677">
    <property type="term" value="F:DNA binding"/>
    <property type="evidence" value="ECO:0007669"/>
    <property type="project" value="UniProtKB-UniRule"/>
</dbReference>
<dbReference type="Proteomes" id="UP000180235">
    <property type="component" value="Chromosome"/>
</dbReference>
<comment type="subcellular location">
    <subcellularLocation>
        <location evidence="1 9">Cytoplasm</location>
    </subcellularLocation>
</comment>